<dbReference type="EMBL" id="UINC01088971">
    <property type="protein sequence ID" value="SVC39663.1"/>
    <property type="molecule type" value="Genomic_DNA"/>
</dbReference>
<name>A0A382LT85_9ZZZZ</name>
<reference evidence="1" key="1">
    <citation type="submission" date="2018-05" db="EMBL/GenBank/DDBJ databases">
        <authorList>
            <person name="Lanie J.A."/>
            <person name="Ng W.-L."/>
            <person name="Kazmierczak K.M."/>
            <person name="Andrzejewski T.M."/>
            <person name="Davidsen T.M."/>
            <person name="Wayne K.J."/>
            <person name="Tettelin H."/>
            <person name="Glass J.I."/>
            <person name="Rusch D."/>
            <person name="Podicherti R."/>
            <person name="Tsui H.-C.T."/>
            <person name="Winkler M.E."/>
        </authorList>
    </citation>
    <scope>NUCLEOTIDE SEQUENCE</scope>
</reference>
<sequence length="107" mass="11095">MAKFYAMGNYTAKAFQGFIKDPNSDRSKAAKAAGDAVGAKMVSYDALRGAYDFIVVFEGTFEQAAGIKLATEATGALTNVTICEAININDVAGNAAKIAGSYKAPGE</sequence>
<dbReference type="AlphaFoldDB" id="A0A382LT85"/>
<evidence type="ECO:0000313" key="1">
    <source>
        <dbReference type="EMBL" id="SVC39663.1"/>
    </source>
</evidence>
<organism evidence="1">
    <name type="scientific">marine metagenome</name>
    <dbReference type="NCBI Taxonomy" id="408172"/>
    <lineage>
        <taxon>unclassified sequences</taxon>
        <taxon>metagenomes</taxon>
        <taxon>ecological metagenomes</taxon>
    </lineage>
</organism>
<gene>
    <name evidence="1" type="ORF">METZ01_LOCUS292517</name>
</gene>
<proteinExistence type="predicted"/>
<dbReference type="Pfam" id="PF08734">
    <property type="entry name" value="GYD"/>
    <property type="match status" value="1"/>
</dbReference>
<protein>
    <recommendedName>
        <fullName evidence="2">GYD domain-containing protein</fullName>
    </recommendedName>
</protein>
<dbReference type="InterPro" id="IPR014845">
    <property type="entry name" value="GYD/TTHA1554"/>
</dbReference>
<accession>A0A382LT85</accession>
<evidence type="ECO:0008006" key="2">
    <source>
        <dbReference type="Google" id="ProtNLM"/>
    </source>
</evidence>